<reference evidence="1 2" key="2">
    <citation type="submission" date="2017-08" db="EMBL/GenBank/DDBJ databases">
        <title>WGS of novel Burkholderia cepaca complex species.</title>
        <authorList>
            <person name="Lipuma J."/>
            <person name="Spilker T."/>
        </authorList>
    </citation>
    <scope>NUCLEOTIDE SEQUENCE [LARGE SCALE GENOMIC DNA]</scope>
    <source>
        <strain evidence="1 2">AU17325</strain>
    </source>
</reference>
<name>A0A228HLJ1_9BURK</name>
<dbReference type="GeneID" id="99665006"/>
<accession>A0A228HLJ1</accession>
<gene>
    <name evidence="1" type="ORF">CFB84_43070</name>
</gene>
<dbReference type="Proteomes" id="UP000214600">
    <property type="component" value="Unassembled WGS sequence"/>
</dbReference>
<organism evidence="1 2">
    <name type="scientific">Burkholderia aenigmatica</name>
    <dbReference type="NCBI Taxonomy" id="2015348"/>
    <lineage>
        <taxon>Bacteria</taxon>
        <taxon>Pseudomonadati</taxon>
        <taxon>Pseudomonadota</taxon>
        <taxon>Betaproteobacteria</taxon>
        <taxon>Burkholderiales</taxon>
        <taxon>Burkholderiaceae</taxon>
        <taxon>Burkholderia</taxon>
        <taxon>Burkholderia cepacia complex</taxon>
    </lineage>
</organism>
<comment type="caution">
    <text evidence="1">The sequence shown here is derived from an EMBL/GenBank/DDBJ whole genome shotgun (WGS) entry which is preliminary data.</text>
</comment>
<dbReference type="AlphaFoldDB" id="A0A228HLJ1"/>
<dbReference type="OrthoDB" id="9256154at2"/>
<reference evidence="2" key="1">
    <citation type="submission" date="2017-06" db="EMBL/GenBank/DDBJ databases">
        <authorList>
            <person name="LiPuma J."/>
            <person name="Spilker T."/>
        </authorList>
    </citation>
    <scope>NUCLEOTIDE SEQUENCE [LARGE SCALE GENOMIC DNA]</scope>
    <source>
        <strain evidence="2">AU17325</strain>
    </source>
</reference>
<dbReference type="EMBL" id="NKFA01000049">
    <property type="protein sequence ID" value="OXI30948.1"/>
    <property type="molecule type" value="Genomic_DNA"/>
</dbReference>
<dbReference type="RefSeq" id="WP_089454764.1">
    <property type="nucleotide sequence ID" value="NZ_CABVQC010000021.1"/>
</dbReference>
<sequence>MTVEATIKFLHLAIAEDVRTLPWRSNCAGEIFSDDGSENGLRIGHFQGDAAIAAFVVAAHDEFQNGG</sequence>
<evidence type="ECO:0000313" key="1">
    <source>
        <dbReference type="EMBL" id="OXI30948.1"/>
    </source>
</evidence>
<evidence type="ECO:0000313" key="2">
    <source>
        <dbReference type="Proteomes" id="UP000214600"/>
    </source>
</evidence>
<proteinExistence type="predicted"/>
<protein>
    <submittedName>
        <fullName evidence="1">Uncharacterized protein</fullName>
    </submittedName>
</protein>